<dbReference type="SUPFAM" id="SSF55729">
    <property type="entry name" value="Acyl-CoA N-acyltransferases (Nat)"/>
    <property type="match status" value="1"/>
</dbReference>
<dbReference type="CDD" id="cd04301">
    <property type="entry name" value="NAT_SF"/>
    <property type="match status" value="1"/>
</dbReference>
<proteinExistence type="predicted"/>
<dbReference type="EMBL" id="FN430022">
    <property type="protein sequence ID" value="CAZ80379.1"/>
    <property type="molecule type" value="Genomic_DNA"/>
</dbReference>
<organism evidence="4 5">
    <name type="scientific">Tuber melanosporum (strain Mel28)</name>
    <name type="common">Perigord black truffle</name>
    <dbReference type="NCBI Taxonomy" id="656061"/>
    <lineage>
        <taxon>Eukaryota</taxon>
        <taxon>Fungi</taxon>
        <taxon>Dikarya</taxon>
        <taxon>Ascomycota</taxon>
        <taxon>Pezizomycotina</taxon>
        <taxon>Pezizomycetes</taxon>
        <taxon>Pezizales</taxon>
        <taxon>Tuberaceae</taxon>
        <taxon>Tuber</taxon>
    </lineage>
</organism>
<dbReference type="Proteomes" id="UP000006911">
    <property type="component" value="Unassembled WGS sequence"/>
</dbReference>
<dbReference type="Gene3D" id="3.40.630.30">
    <property type="match status" value="1"/>
</dbReference>
<evidence type="ECO:0000259" key="3">
    <source>
        <dbReference type="PROSITE" id="PS51186"/>
    </source>
</evidence>
<dbReference type="PANTHER" id="PTHR10908">
    <property type="entry name" value="SEROTONIN N-ACETYLTRANSFERASE"/>
    <property type="match status" value="1"/>
</dbReference>
<dbReference type="InterPro" id="IPR016181">
    <property type="entry name" value="Acyl_CoA_acyltransferase"/>
</dbReference>
<dbReference type="GeneID" id="9185277"/>
<dbReference type="GO" id="GO:0005737">
    <property type="term" value="C:cytoplasm"/>
    <property type="evidence" value="ECO:0007669"/>
    <property type="project" value="TreeGrafter"/>
</dbReference>
<dbReference type="GO" id="GO:0006325">
    <property type="term" value="P:chromatin organization"/>
    <property type="evidence" value="ECO:0007669"/>
    <property type="project" value="EnsemblFungi"/>
</dbReference>
<evidence type="ECO:0000256" key="2">
    <source>
        <dbReference type="ARBA" id="ARBA00023315"/>
    </source>
</evidence>
<dbReference type="InterPro" id="IPR051635">
    <property type="entry name" value="SNAT-like"/>
</dbReference>
<dbReference type="RefSeq" id="XP_002836188.1">
    <property type="nucleotide sequence ID" value="XM_002836142.1"/>
</dbReference>
<reference evidence="4 5" key="1">
    <citation type="journal article" date="2010" name="Nature">
        <title>Perigord black truffle genome uncovers evolutionary origins and mechanisms of symbiosis.</title>
        <authorList>
            <person name="Martin F."/>
            <person name="Kohler A."/>
            <person name="Murat C."/>
            <person name="Balestrini R."/>
            <person name="Coutinho P.M."/>
            <person name="Jaillon O."/>
            <person name="Montanini B."/>
            <person name="Morin E."/>
            <person name="Noel B."/>
            <person name="Percudani R."/>
            <person name="Porcel B."/>
            <person name="Rubini A."/>
            <person name="Amicucci A."/>
            <person name="Amselem J."/>
            <person name="Anthouard V."/>
            <person name="Arcioni S."/>
            <person name="Artiguenave F."/>
            <person name="Aury J.M."/>
            <person name="Ballario P."/>
            <person name="Bolchi A."/>
            <person name="Brenna A."/>
            <person name="Brun A."/>
            <person name="Buee M."/>
            <person name="Cantarel B."/>
            <person name="Chevalier G."/>
            <person name="Couloux A."/>
            <person name="Da Silva C."/>
            <person name="Denoeud F."/>
            <person name="Duplessis S."/>
            <person name="Ghignone S."/>
            <person name="Hilselberger B."/>
            <person name="Iotti M."/>
            <person name="Marcais B."/>
            <person name="Mello A."/>
            <person name="Miranda M."/>
            <person name="Pacioni G."/>
            <person name="Quesneville H."/>
            <person name="Riccioni C."/>
            <person name="Ruotolo R."/>
            <person name="Splivallo R."/>
            <person name="Stocchi V."/>
            <person name="Tisserant E."/>
            <person name="Viscomi A.R."/>
            <person name="Zambonelli A."/>
            <person name="Zampieri E."/>
            <person name="Henrissat B."/>
            <person name="Lebrun M.H."/>
            <person name="Paolocci F."/>
            <person name="Bonfante P."/>
            <person name="Ottonello S."/>
            <person name="Wincker P."/>
        </authorList>
    </citation>
    <scope>NUCLEOTIDE SEQUENCE [LARGE SCALE GENOMIC DNA]</scope>
    <source>
        <strain evidence="4 5">Mel28</strain>
    </source>
</reference>
<dbReference type="PANTHER" id="PTHR10908:SF0">
    <property type="entry name" value="SEROTONIN N-ACETYLTRANSFERASE"/>
    <property type="match status" value="1"/>
</dbReference>
<dbReference type="AlphaFoldDB" id="D5G786"/>
<dbReference type="eggNOG" id="KOG4144">
    <property type="taxonomic scope" value="Eukaryota"/>
</dbReference>
<gene>
    <name evidence="4" type="ORF">GSTUM_00002512001</name>
</gene>
<dbReference type="HOGENOM" id="CLU_061829_0_2_1"/>
<dbReference type="OMA" id="PTLIGHV"/>
<sequence length="189" mass="21176">MGFSDLRRTRSATNKFTKERIYVRTLMLSDLEACVALEEAAFISSERCPRETFSYRLKVCPELCFGIFTIRRSKEYLLGHVIATKTLSSSVTESSMAVATSRNSPHNPAGPTIALHSLAIQPAHQGRYLGSTLLQEYIQRMSVGGCVQRIALIARDRLVGFYERFGFRCNGVSPVKFGGGEWMDLVREI</sequence>
<keyword evidence="2" id="KW-0012">Acyltransferase</keyword>
<dbReference type="FunCoup" id="D5G786">
    <property type="interactions" value="224"/>
</dbReference>
<evidence type="ECO:0000313" key="4">
    <source>
        <dbReference type="EMBL" id="CAZ80379.1"/>
    </source>
</evidence>
<evidence type="ECO:0000256" key="1">
    <source>
        <dbReference type="ARBA" id="ARBA00022679"/>
    </source>
</evidence>
<dbReference type="GO" id="GO:0004059">
    <property type="term" value="F:aralkylamine N-acetyltransferase activity"/>
    <property type="evidence" value="ECO:0007669"/>
    <property type="project" value="EnsemblFungi"/>
</dbReference>
<evidence type="ECO:0000313" key="5">
    <source>
        <dbReference type="Proteomes" id="UP000006911"/>
    </source>
</evidence>
<dbReference type="KEGG" id="tml:GSTUM_00002512001"/>
<dbReference type="InterPro" id="IPR000182">
    <property type="entry name" value="GNAT_dom"/>
</dbReference>
<keyword evidence="1" id="KW-0808">Transferase</keyword>
<dbReference type="GO" id="GO:0004145">
    <property type="term" value="F:diamine N-acetyltransferase activity"/>
    <property type="evidence" value="ECO:0007669"/>
    <property type="project" value="EnsemblFungi"/>
</dbReference>
<dbReference type="InParanoid" id="D5G786"/>
<name>D5G786_TUBMM</name>
<dbReference type="Pfam" id="PF00583">
    <property type="entry name" value="Acetyltransf_1"/>
    <property type="match status" value="1"/>
</dbReference>
<dbReference type="PROSITE" id="PS51186">
    <property type="entry name" value="GNAT"/>
    <property type="match status" value="1"/>
</dbReference>
<feature type="domain" description="N-acetyltransferase" evidence="3">
    <location>
        <begin position="21"/>
        <end position="188"/>
    </location>
</feature>
<protein>
    <submittedName>
        <fullName evidence="4">(Perigord truffle) hypothetical protein</fullName>
    </submittedName>
</protein>
<keyword evidence="5" id="KW-1185">Reference proteome</keyword>
<dbReference type="STRING" id="656061.D5G786"/>
<accession>D5G786</accession>